<comment type="subcellular location">
    <subcellularLocation>
        <location evidence="1">Nucleus</location>
    </subcellularLocation>
</comment>
<dbReference type="OrthoDB" id="430293at2759"/>
<dbReference type="Proteomes" id="UP000030665">
    <property type="component" value="Unassembled WGS sequence"/>
</dbReference>
<dbReference type="CDD" id="cd00175">
    <property type="entry name" value="SNc"/>
    <property type="match status" value="1"/>
</dbReference>
<feature type="coiled-coil region" evidence="5">
    <location>
        <begin position="243"/>
        <end position="270"/>
    </location>
</feature>
<dbReference type="GO" id="GO:0016787">
    <property type="term" value="F:hydrolase activity"/>
    <property type="evidence" value="ECO:0007669"/>
    <property type="project" value="UniProtKB-KW"/>
</dbReference>
<dbReference type="PROSITE" id="PS01284">
    <property type="entry name" value="TNASE_2"/>
    <property type="match status" value="1"/>
</dbReference>
<dbReference type="GO" id="GO:0005634">
    <property type="term" value="C:nucleus"/>
    <property type="evidence" value="ECO:0007669"/>
    <property type="project" value="UniProtKB-SubCell"/>
</dbReference>
<dbReference type="SUPFAM" id="SSF50199">
    <property type="entry name" value="Staphylococcal nuclease"/>
    <property type="match status" value="1"/>
</dbReference>
<evidence type="ECO:0000256" key="5">
    <source>
        <dbReference type="SAM" id="Coils"/>
    </source>
</evidence>
<organism evidence="8 9">
    <name type="scientific">Trichuris trichiura</name>
    <name type="common">Whipworm</name>
    <name type="synonym">Trichocephalus trichiurus</name>
    <dbReference type="NCBI Taxonomy" id="36087"/>
    <lineage>
        <taxon>Eukaryota</taxon>
        <taxon>Metazoa</taxon>
        <taxon>Ecdysozoa</taxon>
        <taxon>Nematoda</taxon>
        <taxon>Enoplea</taxon>
        <taxon>Dorylaimia</taxon>
        <taxon>Trichinellida</taxon>
        <taxon>Trichuridae</taxon>
        <taxon>Trichuris</taxon>
    </lineage>
</organism>
<keyword evidence="3" id="KW-0255">Endonuclease</keyword>
<dbReference type="GO" id="GO:0004519">
    <property type="term" value="F:endonuclease activity"/>
    <property type="evidence" value="ECO:0007669"/>
    <property type="project" value="UniProtKB-KW"/>
</dbReference>
<dbReference type="SMART" id="SM00318">
    <property type="entry name" value="SNc"/>
    <property type="match status" value="1"/>
</dbReference>
<dbReference type="STRING" id="36087.A0A077ZG94"/>
<feature type="region of interest" description="Disordered" evidence="6">
    <location>
        <begin position="36"/>
        <end position="58"/>
    </location>
</feature>
<feature type="domain" description="TNase-like" evidence="7">
    <location>
        <begin position="68"/>
        <end position="186"/>
    </location>
</feature>
<dbReference type="Gene3D" id="2.40.50.90">
    <property type="match status" value="1"/>
</dbReference>
<evidence type="ECO:0000256" key="2">
    <source>
        <dbReference type="ARBA" id="ARBA00022722"/>
    </source>
</evidence>
<evidence type="ECO:0000256" key="1">
    <source>
        <dbReference type="ARBA" id="ARBA00004123"/>
    </source>
</evidence>
<dbReference type="InterPro" id="IPR035437">
    <property type="entry name" value="SNase_OB-fold_sf"/>
</dbReference>
<evidence type="ECO:0000313" key="8">
    <source>
        <dbReference type="EMBL" id="CDW59371.1"/>
    </source>
</evidence>
<gene>
    <name evidence="8" type="ORF">TTRE_0000770401</name>
</gene>
<evidence type="ECO:0000256" key="3">
    <source>
        <dbReference type="ARBA" id="ARBA00022759"/>
    </source>
</evidence>
<protein>
    <submittedName>
        <fullName evidence="8">SNase domain containing protein</fullName>
    </submittedName>
</protein>
<proteinExistence type="predicted"/>
<keyword evidence="5" id="KW-0175">Coiled coil</keyword>
<dbReference type="PANTHER" id="PTHR12302">
    <property type="entry name" value="EBNA2 BINDING PROTEIN P100"/>
    <property type="match status" value="1"/>
</dbReference>
<evidence type="ECO:0000259" key="7">
    <source>
        <dbReference type="PROSITE" id="PS50830"/>
    </source>
</evidence>
<dbReference type="SUPFAM" id="SSF46689">
    <property type="entry name" value="Homeodomain-like"/>
    <property type="match status" value="1"/>
</dbReference>
<dbReference type="InterPro" id="IPR016071">
    <property type="entry name" value="Staphylococal_nuclease_OB-fold"/>
</dbReference>
<dbReference type="GO" id="GO:0006313">
    <property type="term" value="P:DNA transposition"/>
    <property type="evidence" value="ECO:0007669"/>
    <property type="project" value="InterPro"/>
</dbReference>
<accession>A0A077ZG94</accession>
<name>A0A077ZG94_TRITR</name>
<sequence length="283" mass="30924">MDSETVHGTARSGVTSVPAGGPLFWKSVDAGWKRQKHGDGLPVLRPGQTGSSLPGKGLNTATGAAGEGYIHGRVVRVLDGDTIEVMDSRKAVRIRLVNIDAPEKKQDYGRWSTDMMKSLVAGKTVTVTYFQRDRYGRILGQVYAPDGMNINQFMVRAGAAWVYEQYNTDPVLPVLQNEARQQKRGLCVTYPDYPQKCKSAFSFADAIACGSEGASRLSLPEGTLGQWVTAARKGLGTPGSRTVAELESEILQLRKALNEARLERDILKKATAYFAQESLKNTR</sequence>
<dbReference type="GO" id="GO:0003677">
    <property type="term" value="F:DNA binding"/>
    <property type="evidence" value="ECO:0007669"/>
    <property type="project" value="InterPro"/>
</dbReference>
<dbReference type="Pfam" id="PF00565">
    <property type="entry name" value="SNase"/>
    <property type="match status" value="1"/>
</dbReference>
<dbReference type="EMBL" id="HG806575">
    <property type="protein sequence ID" value="CDW59371.1"/>
    <property type="molecule type" value="Genomic_DNA"/>
</dbReference>
<dbReference type="GO" id="GO:0004803">
    <property type="term" value="F:transposase activity"/>
    <property type="evidence" value="ECO:0007669"/>
    <property type="project" value="InterPro"/>
</dbReference>
<keyword evidence="4" id="KW-0378">Hydrolase</keyword>
<reference evidence="8" key="1">
    <citation type="submission" date="2014-01" db="EMBL/GenBank/DDBJ databases">
        <authorList>
            <person name="Aslett M."/>
        </authorList>
    </citation>
    <scope>NUCLEOTIDE SEQUENCE</scope>
</reference>
<dbReference type="PROSITE" id="PS50830">
    <property type="entry name" value="TNASE_3"/>
    <property type="match status" value="1"/>
</dbReference>
<dbReference type="PANTHER" id="PTHR12302:SF3">
    <property type="entry name" value="SERINE_THREONINE-PROTEIN KINASE 31"/>
    <property type="match status" value="1"/>
</dbReference>
<dbReference type="AlphaFoldDB" id="A0A077ZG94"/>
<evidence type="ECO:0000313" key="9">
    <source>
        <dbReference type="Proteomes" id="UP000030665"/>
    </source>
</evidence>
<keyword evidence="9" id="KW-1185">Reference proteome</keyword>
<dbReference type="InterPro" id="IPR009057">
    <property type="entry name" value="Homeodomain-like_sf"/>
</dbReference>
<dbReference type="InterPro" id="IPR002514">
    <property type="entry name" value="Transposase_8"/>
</dbReference>
<evidence type="ECO:0000256" key="6">
    <source>
        <dbReference type="SAM" id="MobiDB-lite"/>
    </source>
</evidence>
<dbReference type="PROSITE" id="PS01123">
    <property type="entry name" value="TNASE_1"/>
    <property type="match status" value="1"/>
</dbReference>
<reference evidence="8" key="2">
    <citation type="submission" date="2014-03" db="EMBL/GenBank/DDBJ databases">
        <title>The whipworm genome and dual-species transcriptomics of an intimate host-pathogen interaction.</title>
        <authorList>
            <person name="Foth B.J."/>
            <person name="Tsai I.J."/>
            <person name="Reid A.J."/>
            <person name="Bancroft A.J."/>
            <person name="Nichol S."/>
            <person name="Tracey A."/>
            <person name="Holroyd N."/>
            <person name="Cotton J.A."/>
            <person name="Stanley E.J."/>
            <person name="Zarowiecki M."/>
            <person name="Liu J.Z."/>
            <person name="Huckvale T."/>
            <person name="Cooper P.J."/>
            <person name="Grencis R.K."/>
            <person name="Berriman M."/>
        </authorList>
    </citation>
    <scope>NUCLEOTIDE SEQUENCE [LARGE SCALE GENOMIC DNA]</scope>
</reference>
<evidence type="ECO:0000256" key="4">
    <source>
        <dbReference type="ARBA" id="ARBA00022801"/>
    </source>
</evidence>
<dbReference type="Pfam" id="PF01527">
    <property type="entry name" value="HTH_Tnp_1"/>
    <property type="match status" value="1"/>
</dbReference>
<keyword evidence="2" id="KW-0540">Nuclease</keyword>
<dbReference type="InterPro" id="IPR002071">
    <property type="entry name" value="Thermonucl_AS"/>
</dbReference>